<dbReference type="SUPFAM" id="SSF90123">
    <property type="entry name" value="ABC transporter transmembrane region"/>
    <property type="match status" value="1"/>
</dbReference>
<evidence type="ECO:0000256" key="2">
    <source>
        <dbReference type="ARBA" id="ARBA00022692"/>
    </source>
</evidence>
<evidence type="ECO:0000256" key="3">
    <source>
        <dbReference type="ARBA" id="ARBA00022741"/>
    </source>
</evidence>
<dbReference type="Pfam" id="PF00005">
    <property type="entry name" value="ABC_tran"/>
    <property type="match status" value="1"/>
</dbReference>
<evidence type="ECO:0000259" key="9">
    <source>
        <dbReference type="PROSITE" id="PS50929"/>
    </source>
</evidence>
<dbReference type="Pfam" id="PF00664">
    <property type="entry name" value="ABC_membrane"/>
    <property type="match status" value="1"/>
</dbReference>
<comment type="subcellular location">
    <subcellularLocation>
        <location evidence="1">Membrane</location>
        <topology evidence="1">Multi-pass membrane protein</topology>
    </subcellularLocation>
</comment>
<dbReference type="InterPro" id="IPR027417">
    <property type="entry name" value="P-loop_NTPase"/>
</dbReference>
<dbReference type="GO" id="GO:0016887">
    <property type="term" value="F:ATP hydrolysis activity"/>
    <property type="evidence" value="ECO:0007669"/>
    <property type="project" value="InterPro"/>
</dbReference>
<dbReference type="InterPro" id="IPR011527">
    <property type="entry name" value="ABC1_TM_dom"/>
</dbReference>
<dbReference type="InterPro" id="IPR036640">
    <property type="entry name" value="ABC1_TM_sf"/>
</dbReference>
<feature type="transmembrane region" description="Helical" evidence="7">
    <location>
        <begin position="186"/>
        <end position="203"/>
    </location>
</feature>
<reference evidence="10" key="1">
    <citation type="submission" date="2018-06" db="EMBL/GenBank/DDBJ databases">
        <authorList>
            <person name="Zhirakovskaya E."/>
        </authorList>
    </citation>
    <scope>NUCLEOTIDE SEQUENCE</scope>
</reference>
<dbReference type="GO" id="GO:0005524">
    <property type="term" value="F:ATP binding"/>
    <property type="evidence" value="ECO:0007669"/>
    <property type="project" value="UniProtKB-KW"/>
</dbReference>
<keyword evidence="6 7" id="KW-0472">Membrane</keyword>
<dbReference type="PANTHER" id="PTHR24221:SF233">
    <property type="entry name" value="ATP-BINDING_PERMEASE FUSION ABC TRANSPORTER-RELATED"/>
    <property type="match status" value="1"/>
</dbReference>
<keyword evidence="4 10" id="KW-0067">ATP-binding</keyword>
<dbReference type="AlphaFoldDB" id="A0A3B0X8U5"/>
<dbReference type="Gene3D" id="3.40.50.300">
    <property type="entry name" value="P-loop containing nucleotide triphosphate hydrolases"/>
    <property type="match status" value="1"/>
</dbReference>
<evidence type="ECO:0000313" key="10">
    <source>
        <dbReference type="EMBL" id="VAW57879.1"/>
    </source>
</evidence>
<feature type="domain" description="ABC transporter" evidence="8">
    <location>
        <begin position="362"/>
        <end position="595"/>
    </location>
</feature>
<evidence type="ECO:0000256" key="4">
    <source>
        <dbReference type="ARBA" id="ARBA00022840"/>
    </source>
</evidence>
<evidence type="ECO:0000256" key="5">
    <source>
        <dbReference type="ARBA" id="ARBA00022989"/>
    </source>
</evidence>
<dbReference type="InterPro" id="IPR017871">
    <property type="entry name" value="ABC_transporter-like_CS"/>
</dbReference>
<evidence type="ECO:0000256" key="1">
    <source>
        <dbReference type="ARBA" id="ARBA00004141"/>
    </source>
</evidence>
<evidence type="ECO:0000256" key="7">
    <source>
        <dbReference type="SAM" id="Phobius"/>
    </source>
</evidence>
<proteinExistence type="predicted"/>
<keyword evidence="2 7" id="KW-0812">Transmembrane</keyword>
<feature type="transmembrane region" description="Helical" evidence="7">
    <location>
        <begin position="78"/>
        <end position="101"/>
    </location>
</feature>
<keyword evidence="3" id="KW-0547">Nucleotide-binding</keyword>
<dbReference type="InterPro" id="IPR003593">
    <property type="entry name" value="AAA+_ATPase"/>
</dbReference>
<dbReference type="PANTHER" id="PTHR24221">
    <property type="entry name" value="ATP-BINDING CASSETTE SUB-FAMILY B"/>
    <property type="match status" value="1"/>
</dbReference>
<gene>
    <name evidence="10" type="ORF">MNBD_GAMMA11-1993</name>
</gene>
<organism evidence="10">
    <name type="scientific">hydrothermal vent metagenome</name>
    <dbReference type="NCBI Taxonomy" id="652676"/>
    <lineage>
        <taxon>unclassified sequences</taxon>
        <taxon>metagenomes</taxon>
        <taxon>ecological metagenomes</taxon>
    </lineage>
</organism>
<dbReference type="GO" id="GO:0034040">
    <property type="term" value="F:ATPase-coupled lipid transmembrane transporter activity"/>
    <property type="evidence" value="ECO:0007669"/>
    <property type="project" value="TreeGrafter"/>
</dbReference>
<protein>
    <submittedName>
        <fullName evidence="10">Efflux ABC transporter, permease/ATP-binding protein</fullName>
    </submittedName>
</protein>
<name>A0A3B0X8U5_9ZZZZ</name>
<dbReference type="PROSITE" id="PS00211">
    <property type="entry name" value="ABC_TRANSPORTER_1"/>
    <property type="match status" value="1"/>
</dbReference>
<sequence>MTELFKNRKISWASILQMTRKSRRTLIQANIIAILAAMLSAPVPMLMPLLVDEVLLDKPGFLLHAMNGLYPQSWQQPVLYILGIMLLTIVLRLSSMMFAVWQTFKFTQVAKNITYQIRRKLLTKMQFVSMSEYETLGSGTVASHLVTDVEAIDEFIGSALSKFIVAVLSIMGVASILLWIHWQLALFILVMNPLVIYFTTVLGRKVKHLKRKENSAFEVFQQALSETLDSIHQIRAANRERHFIQRVIDKAHGIKKHSSAYSWKSDAANRLSFFIFLAGFEVFRAVSMLLVVISDLSIGQMFAVYAYLWFMMSPVQEILSIQYSYYAANAAMARLNNLLGLEAEPQYEHIQNPFENKNTVGLCVENIHFGYTGTETILNGLSLNIKAGETVALVGASGGGKSTLVQIILGMYTPARGQLYFDGVPVSDIGLDVVRDNVSTVLQYPALFNDSVRNNLSLGKDYKDSELWEALEVAQLRDTIKNLPDKLDTLIGRNGVRLSGGQRQRMAVARLILSQPKVVILDEATSALDTETEFKLHQAMRAFLKNRTTLIIAHRLSAVKQADRVYVFDDGQVIDEGVHDEMVQRDGVYRQLYGEQRTHASH</sequence>
<dbReference type="Gene3D" id="1.20.1560.10">
    <property type="entry name" value="ABC transporter type 1, transmembrane domain"/>
    <property type="match status" value="1"/>
</dbReference>
<feature type="transmembrane region" description="Helical" evidence="7">
    <location>
        <begin position="163"/>
        <end position="180"/>
    </location>
</feature>
<dbReference type="PROSITE" id="PS50929">
    <property type="entry name" value="ABC_TM1F"/>
    <property type="match status" value="1"/>
</dbReference>
<accession>A0A3B0X8U5</accession>
<dbReference type="GO" id="GO:0016020">
    <property type="term" value="C:membrane"/>
    <property type="evidence" value="ECO:0007669"/>
    <property type="project" value="UniProtKB-SubCell"/>
</dbReference>
<dbReference type="FunFam" id="3.40.50.300:FF:001492">
    <property type="entry name" value="ABC transporter ATP-binding protein/permease"/>
    <property type="match status" value="1"/>
</dbReference>
<dbReference type="InterPro" id="IPR039421">
    <property type="entry name" value="Type_1_exporter"/>
</dbReference>
<dbReference type="EMBL" id="UOFG01000004">
    <property type="protein sequence ID" value="VAW57879.1"/>
    <property type="molecule type" value="Genomic_DNA"/>
</dbReference>
<dbReference type="CDD" id="cd07346">
    <property type="entry name" value="ABC_6TM_exporters"/>
    <property type="match status" value="1"/>
</dbReference>
<dbReference type="SUPFAM" id="SSF52540">
    <property type="entry name" value="P-loop containing nucleoside triphosphate hydrolases"/>
    <property type="match status" value="1"/>
</dbReference>
<dbReference type="PROSITE" id="PS50893">
    <property type="entry name" value="ABC_TRANSPORTER_2"/>
    <property type="match status" value="1"/>
</dbReference>
<evidence type="ECO:0000259" key="8">
    <source>
        <dbReference type="PROSITE" id="PS50893"/>
    </source>
</evidence>
<evidence type="ECO:0000256" key="6">
    <source>
        <dbReference type="ARBA" id="ARBA00023136"/>
    </source>
</evidence>
<feature type="transmembrane region" description="Helical" evidence="7">
    <location>
        <begin position="271"/>
        <end position="293"/>
    </location>
</feature>
<dbReference type="GO" id="GO:0140359">
    <property type="term" value="F:ABC-type transporter activity"/>
    <property type="evidence" value="ECO:0007669"/>
    <property type="project" value="InterPro"/>
</dbReference>
<feature type="domain" description="ABC transmembrane type-1" evidence="9">
    <location>
        <begin position="31"/>
        <end position="327"/>
    </location>
</feature>
<dbReference type="SMART" id="SM00382">
    <property type="entry name" value="AAA"/>
    <property type="match status" value="1"/>
</dbReference>
<feature type="transmembrane region" description="Helical" evidence="7">
    <location>
        <begin position="26"/>
        <end position="51"/>
    </location>
</feature>
<dbReference type="InterPro" id="IPR003439">
    <property type="entry name" value="ABC_transporter-like_ATP-bd"/>
</dbReference>
<keyword evidence="5 7" id="KW-1133">Transmembrane helix</keyword>